<evidence type="ECO:0000256" key="3">
    <source>
        <dbReference type="RuleBase" id="RU003690"/>
    </source>
</evidence>
<reference evidence="4 5" key="1">
    <citation type="submission" date="2019-09" db="EMBL/GenBank/DDBJ databases">
        <authorList>
            <person name="Ou C."/>
        </authorList>
    </citation>
    <scope>NUCLEOTIDE SEQUENCE [LARGE SCALE GENOMIC DNA]</scope>
    <source>
        <strain evidence="4">S2</strain>
        <tissue evidence="4">Leaf</tissue>
    </source>
</reference>
<sequence>MIVVRTCLGFRLRLHICHIPARLRRSMILSTLGLPFPHGFVFGFQHENFPGGSPILGFHTNKGGRKRHKQTHHGRCYRGFEDIKLIKDAGLNSYRFSISWSRILSKGSLSSGINQEGMDHYNSFIDELIKNGEKAGITPFVTIYHFDMPLALEEKYGGLLNRSFVDYSELLFKIFGERVKHWFTINEPNVLAQYGYEIGISPPGRCSLPSTLCALRSPVKCFETVCPCKFGGNSSTEPYLAAHNMILAHATVAKLYREKYQEQQKGEVGIVLVSQYFLPYTESEEDKAAAGRLFDFYLGWFMGPLVFGDYPQSMRERVKERLPTFSAEEKVLLNGSLGFVGINYYTSSYAKHKAPPPGEALHYSFDTWAETIGKCVVNFFLTVQTDGHWPEGLQKLLEYVEDKYQNPKVYISENGISDHKDNGSPLEVLLEDPYRISFVTRHLFRINKAIKNGVNVKGYIYWALFDDFEWGMGFERCGIYFVDFNNYTRHPKRLGEMNACTSQEASDIMIMYLSLKMFSWHAIKK</sequence>
<protein>
    <submittedName>
        <fullName evidence="4">Beta-glucosidase 13-like</fullName>
    </submittedName>
</protein>
<dbReference type="EMBL" id="SMOL01000120">
    <property type="protein sequence ID" value="KAB2633186.1"/>
    <property type="molecule type" value="Genomic_DNA"/>
</dbReference>
<accession>A0A5N5HZ33</accession>
<name>A0A5N5HZ33_9ROSA</name>
<dbReference type="Pfam" id="PF00232">
    <property type="entry name" value="Glyco_hydro_1"/>
    <property type="match status" value="1"/>
</dbReference>
<dbReference type="SUPFAM" id="SSF51445">
    <property type="entry name" value="(Trans)glycosidases"/>
    <property type="match status" value="1"/>
</dbReference>
<dbReference type="GO" id="GO:0005975">
    <property type="term" value="P:carbohydrate metabolic process"/>
    <property type="evidence" value="ECO:0007669"/>
    <property type="project" value="InterPro"/>
</dbReference>
<gene>
    <name evidence="4" type="ORF">D8674_029433</name>
</gene>
<dbReference type="AlphaFoldDB" id="A0A5N5HZ33"/>
<keyword evidence="5" id="KW-1185">Reference proteome</keyword>
<evidence type="ECO:0000313" key="5">
    <source>
        <dbReference type="Proteomes" id="UP000327157"/>
    </source>
</evidence>
<evidence type="ECO:0000256" key="1">
    <source>
        <dbReference type="ARBA" id="ARBA00010838"/>
    </source>
</evidence>
<organism evidence="4 5">
    <name type="scientific">Pyrus ussuriensis x Pyrus communis</name>
    <dbReference type="NCBI Taxonomy" id="2448454"/>
    <lineage>
        <taxon>Eukaryota</taxon>
        <taxon>Viridiplantae</taxon>
        <taxon>Streptophyta</taxon>
        <taxon>Embryophyta</taxon>
        <taxon>Tracheophyta</taxon>
        <taxon>Spermatophyta</taxon>
        <taxon>Magnoliopsida</taxon>
        <taxon>eudicotyledons</taxon>
        <taxon>Gunneridae</taxon>
        <taxon>Pentapetalae</taxon>
        <taxon>rosids</taxon>
        <taxon>fabids</taxon>
        <taxon>Rosales</taxon>
        <taxon>Rosaceae</taxon>
        <taxon>Amygdaloideae</taxon>
        <taxon>Maleae</taxon>
        <taxon>Pyrus</taxon>
    </lineage>
</organism>
<dbReference type="PROSITE" id="PS00572">
    <property type="entry name" value="GLYCOSYL_HYDROL_F1_1"/>
    <property type="match status" value="1"/>
</dbReference>
<dbReference type="PANTHER" id="PTHR10353">
    <property type="entry name" value="GLYCOSYL HYDROLASE"/>
    <property type="match status" value="1"/>
</dbReference>
<evidence type="ECO:0000256" key="2">
    <source>
        <dbReference type="PROSITE-ProRule" id="PRU10055"/>
    </source>
</evidence>
<dbReference type="InterPro" id="IPR017853">
    <property type="entry name" value="GH"/>
</dbReference>
<dbReference type="PRINTS" id="PR00131">
    <property type="entry name" value="GLHYDRLASE1"/>
</dbReference>
<dbReference type="Proteomes" id="UP000327157">
    <property type="component" value="Chromosome 6"/>
</dbReference>
<dbReference type="GO" id="GO:0008422">
    <property type="term" value="F:beta-glucosidase activity"/>
    <property type="evidence" value="ECO:0007669"/>
    <property type="project" value="TreeGrafter"/>
</dbReference>
<dbReference type="InterPro" id="IPR018120">
    <property type="entry name" value="Glyco_hydro_1_AS"/>
</dbReference>
<evidence type="ECO:0000313" key="4">
    <source>
        <dbReference type="EMBL" id="KAB2633186.1"/>
    </source>
</evidence>
<dbReference type="PANTHER" id="PTHR10353:SF154">
    <property type="entry name" value="BETA-GLUCOSIDASE 9-RELATED"/>
    <property type="match status" value="1"/>
</dbReference>
<feature type="active site" description="Nucleophile" evidence="2">
    <location>
        <position position="413"/>
    </location>
</feature>
<dbReference type="FunFam" id="3.20.20.80:FF:000041">
    <property type="entry name" value="Beta-glucosidase 7"/>
    <property type="match status" value="1"/>
</dbReference>
<dbReference type="OrthoDB" id="65569at2759"/>
<dbReference type="InterPro" id="IPR001360">
    <property type="entry name" value="Glyco_hydro_1"/>
</dbReference>
<dbReference type="Gene3D" id="3.20.20.80">
    <property type="entry name" value="Glycosidases"/>
    <property type="match status" value="1"/>
</dbReference>
<reference evidence="5" key="2">
    <citation type="submission" date="2019-10" db="EMBL/GenBank/DDBJ databases">
        <title>A de novo genome assembly of a pear dwarfing rootstock.</title>
        <authorList>
            <person name="Wang F."/>
            <person name="Wang J."/>
            <person name="Li S."/>
            <person name="Zhang Y."/>
            <person name="Fang M."/>
            <person name="Ma L."/>
            <person name="Zhao Y."/>
            <person name="Jiang S."/>
        </authorList>
    </citation>
    <scope>NUCLEOTIDE SEQUENCE [LARGE SCALE GENOMIC DNA]</scope>
</reference>
<comment type="similarity">
    <text evidence="1 3">Belongs to the glycosyl hydrolase 1 family.</text>
</comment>
<reference evidence="4 5" key="3">
    <citation type="submission" date="2019-11" db="EMBL/GenBank/DDBJ databases">
        <title>A de novo genome assembly of a pear dwarfing rootstock.</title>
        <authorList>
            <person name="Wang F."/>
            <person name="Wang J."/>
            <person name="Li S."/>
            <person name="Zhang Y."/>
            <person name="Fang M."/>
            <person name="Ma L."/>
            <person name="Zhao Y."/>
            <person name="Jiang S."/>
        </authorList>
    </citation>
    <scope>NUCLEOTIDE SEQUENCE [LARGE SCALE GENOMIC DNA]</scope>
    <source>
        <strain evidence="4">S2</strain>
        <tissue evidence="4">Leaf</tissue>
    </source>
</reference>
<comment type="caution">
    <text evidence="4">The sequence shown here is derived from an EMBL/GenBank/DDBJ whole genome shotgun (WGS) entry which is preliminary data.</text>
</comment>
<proteinExistence type="inferred from homology"/>